<proteinExistence type="predicted"/>
<organism evidence="1 2">
    <name type="scientific">Rhamnusium bicolor</name>
    <dbReference type="NCBI Taxonomy" id="1586634"/>
    <lineage>
        <taxon>Eukaryota</taxon>
        <taxon>Metazoa</taxon>
        <taxon>Ecdysozoa</taxon>
        <taxon>Arthropoda</taxon>
        <taxon>Hexapoda</taxon>
        <taxon>Insecta</taxon>
        <taxon>Pterygota</taxon>
        <taxon>Neoptera</taxon>
        <taxon>Endopterygota</taxon>
        <taxon>Coleoptera</taxon>
        <taxon>Polyphaga</taxon>
        <taxon>Cucujiformia</taxon>
        <taxon>Chrysomeloidea</taxon>
        <taxon>Cerambycidae</taxon>
        <taxon>Lepturinae</taxon>
        <taxon>Rhagiini</taxon>
        <taxon>Rhamnusium</taxon>
    </lineage>
</organism>
<reference evidence="1" key="1">
    <citation type="journal article" date="2023" name="Insect Mol. Biol.">
        <title>Genome sequencing provides insights into the evolution of gene families encoding plant cell wall-degrading enzymes in longhorned beetles.</title>
        <authorList>
            <person name="Shin N.R."/>
            <person name="Okamura Y."/>
            <person name="Kirsch R."/>
            <person name="Pauchet Y."/>
        </authorList>
    </citation>
    <scope>NUCLEOTIDE SEQUENCE</scope>
    <source>
        <strain evidence="1">RBIC_L_NR</strain>
    </source>
</reference>
<dbReference type="EMBL" id="JANEYF010001459">
    <property type="protein sequence ID" value="KAJ8963921.1"/>
    <property type="molecule type" value="Genomic_DNA"/>
</dbReference>
<gene>
    <name evidence="1" type="ORF">NQ314_005249</name>
</gene>
<comment type="caution">
    <text evidence="1">The sequence shown here is derived from an EMBL/GenBank/DDBJ whole genome shotgun (WGS) entry which is preliminary data.</text>
</comment>
<sequence length="462" mass="52376">MSNTTSHERICFRNDLLGNHGNPNKSMKKTISGKTCVEILQQFPHLMDDGTYGTVVFHQDTAPPHFAIIVRGYLDEAFLGFIRRKIMTSKTIRIEFKLQSTALQPTHSKSFSRYYRTLGAVLRNAGSIFLTLQKQITILCSLLLAVSAGPKDKKTTLEDIERDYISNQKRVKLTPAPPPPPKVPSPAQSPTQFGFVPIKTIADYVQQGPKQNYVQPQYIQQFAQQYPETDYSQYATAQQYTSSIPQKYSSSLQQYSVPRYSSTQQKYVPQIPGQQSYTYVPQVESPYQSYDNLQYITDNSIGQPSSQYYTPQYVYLQQYQSPSTAVQTVVEPKGGLQYVMYIPTYVPTTEQTQNYENVIYTTNDAQDSSSAYQIPQTQAPQTTQYVQQNNVQEPKSLLDSYVPSILQLQYYKQAQQNSIQEPVKVSQDPSGKQYVKNGYRSAEPAGAGTSLTYRYQANSHKS</sequence>
<dbReference type="Proteomes" id="UP001162156">
    <property type="component" value="Unassembled WGS sequence"/>
</dbReference>
<name>A0AAV8ZGX4_9CUCU</name>
<accession>A0AAV8ZGX4</accession>
<evidence type="ECO:0000313" key="2">
    <source>
        <dbReference type="Proteomes" id="UP001162156"/>
    </source>
</evidence>
<dbReference type="AlphaFoldDB" id="A0AAV8ZGX4"/>
<evidence type="ECO:0000313" key="1">
    <source>
        <dbReference type="EMBL" id="KAJ8963921.1"/>
    </source>
</evidence>
<protein>
    <submittedName>
        <fullName evidence="1">Uncharacterized protein</fullName>
    </submittedName>
</protein>
<keyword evidence="2" id="KW-1185">Reference proteome</keyword>